<accession>A0A6A4X616</accession>
<keyword evidence="2" id="KW-1185">Reference proteome</keyword>
<evidence type="ECO:0000313" key="2">
    <source>
        <dbReference type="Proteomes" id="UP000440578"/>
    </source>
</evidence>
<dbReference type="Proteomes" id="UP000440578">
    <property type="component" value="Unassembled WGS sequence"/>
</dbReference>
<protein>
    <submittedName>
        <fullName evidence="1">Uncharacterized protein</fullName>
    </submittedName>
</protein>
<organism evidence="1 2">
    <name type="scientific">Amphibalanus amphitrite</name>
    <name type="common">Striped barnacle</name>
    <name type="synonym">Balanus amphitrite</name>
    <dbReference type="NCBI Taxonomy" id="1232801"/>
    <lineage>
        <taxon>Eukaryota</taxon>
        <taxon>Metazoa</taxon>
        <taxon>Ecdysozoa</taxon>
        <taxon>Arthropoda</taxon>
        <taxon>Crustacea</taxon>
        <taxon>Multicrustacea</taxon>
        <taxon>Cirripedia</taxon>
        <taxon>Thoracica</taxon>
        <taxon>Thoracicalcarea</taxon>
        <taxon>Balanomorpha</taxon>
        <taxon>Balanoidea</taxon>
        <taxon>Balanidae</taxon>
        <taxon>Amphibalaninae</taxon>
        <taxon>Amphibalanus</taxon>
    </lineage>
</organism>
<dbReference type="AlphaFoldDB" id="A0A6A4X616"/>
<evidence type="ECO:0000313" key="1">
    <source>
        <dbReference type="EMBL" id="KAF0309732.1"/>
    </source>
</evidence>
<gene>
    <name evidence="1" type="ORF">FJT64_019191</name>
</gene>
<sequence>MKSPGRPATRLCGANISHSFSRTLKGKGIEGAANMSYMWLFAKMQQVSSIPGLGECFGKLCILAMSTECMVHLDLSDLNSAATGSDDDAEAHISHSFSRTLKGKGIEAAANMSYMWLFAKMQQVSSIPGLGECFGKLCILAMSTECMVHVDLSDLNSAATGSDDDADG</sequence>
<comment type="caution">
    <text evidence="1">The sequence shown here is derived from an EMBL/GenBank/DDBJ whole genome shotgun (WGS) entry which is preliminary data.</text>
</comment>
<proteinExistence type="predicted"/>
<reference evidence="1 2" key="1">
    <citation type="submission" date="2019-07" db="EMBL/GenBank/DDBJ databases">
        <title>Draft genome assembly of a fouling barnacle, Amphibalanus amphitrite (Darwin, 1854): The first reference genome for Thecostraca.</title>
        <authorList>
            <person name="Kim W."/>
        </authorList>
    </citation>
    <scope>NUCLEOTIDE SEQUENCE [LARGE SCALE GENOMIC DNA]</scope>
    <source>
        <strain evidence="1">SNU_AA5</strain>
        <tissue evidence="1">Soma without cirri and trophi</tissue>
    </source>
</reference>
<name>A0A6A4X616_AMPAM</name>
<dbReference type="EMBL" id="VIIS01000379">
    <property type="protein sequence ID" value="KAF0309732.1"/>
    <property type="molecule type" value="Genomic_DNA"/>
</dbReference>